<dbReference type="OrthoDB" id="77989at2759"/>
<dbReference type="GeneID" id="13886796"/>
<reference evidence="5 6" key="1">
    <citation type="journal article" date="2011" name="Proc. Natl. Acad. Sci. U.S.A.">
        <title>Evolutionary erosion of yeast sex chromosomes by mating-type switching accidents.</title>
        <authorList>
            <person name="Gordon J.L."/>
            <person name="Armisen D."/>
            <person name="Proux-Wera E."/>
            <person name="Oheigeartaigh S.S."/>
            <person name="Byrne K.P."/>
            <person name="Wolfe K.H."/>
        </authorList>
    </citation>
    <scope>NUCLEOTIDE SEQUENCE [LARGE SCALE GENOMIC DNA]</scope>
    <source>
        <strain evidence="6">ATCC 22294 / BCRC 22015 / CBS 2517 / CECT 1963 / NBRC 1671 / NRRL Y-8276</strain>
    </source>
</reference>
<dbReference type="GO" id="GO:0016020">
    <property type="term" value="C:membrane"/>
    <property type="evidence" value="ECO:0007669"/>
    <property type="project" value="UniProtKB-SubCell"/>
</dbReference>
<evidence type="ECO:0000313" key="6">
    <source>
        <dbReference type="Proteomes" id="UP000005220"/>
    </source>
</evidence>
<dbReference type="AlphaFoldDB" id="H2B1V8"/>
<sequence length="438" mass="50456">MPDTGGYSTTQSMTSSPVVDRSQVRPYYNASTFNVGYSSIFHPDRGVVDQNGNSIASKLSSSADKNNPFSNIKNQSSMLHNLISNKKYPHAAMSLGSPIINWNDFFNFAKWESTVWKFLFTPYLKNLIQTPFENCKIIMQTATIDDPSNVNDQRESAKDDNTDDEIDFFPIYTMKNAQTHKREPIAPLNDAPVLKLKRLDTLTVMKAIKDHKKLGVKSLWRSNNISFVHISLSKMIKLSMNKILPIMLPNYYNLNFTKILAVKIINSFITEVILFPLDLYKLTKLVSLQEPGSLIDFYHSITFNQFTMTLYALTFSKISLKKAFENGLDFLIYYYLNFSNLNNNKFLAIIALKFFSESIKFLLKLPLETLIHRYQIDYLQKTRRINSSNLIITPVNITTSAKWKGLWNGWKIGLVSLFCDFTFKIMNKIDDDLKQEKF</sequence>
<evidence type="ECO:0008006" key="7">
    <source>
        <dbReference type="Google" id="ProtNLM"/>
    </source>
</evidence>
<dbReference type="eggNOG" id="ENOG502RQI2">
    <property type="taxonomic scope" value="Eukaryota"/>
</dbReference>
<evidence type="ECO:0000256" key="1">
    <source>
        <dbReference type="ARBA" id="ARBA00004370"/>
    </source>
</evidence>
<dbReference type="FunCoup" id="H2B1V8">
    <property type="interactions" value="38"/>
</dbReference>
<dbReference type="EMBL" id="HE650831">
    <property type="protein sequence ID" value="CCF60608.1"/>
    <property type="molecule type" value="Genomic_DNA"/>
</dbReference>
<dbReference type="KEGG" id="kaf:KAFR_0K02520"/>
<evidence type="ECO:0000256" key="4">
    <source>
        <dbReference type="ARBA" id="ARBA00023136"/>
    </source>
</evidence>
<dbReference type="InParanoid" id="H2B1V8"/>
<gene>
    <name evidence="5" type="primary">KAFR0K02520</name>
    <name evidence="5" type="ORF">KAFR_0K02520</name>
</gene>
<evidence type="ECO:0000256" key="2">
    <source>
        <dbReference type="ARBA" id="ARBA00022692"/>
    </source>
</evidence>
<organism evidence="5 6">
    <name type="scientific">Kazachstania africana (strain ATCC 22294 / BCRC 22015 / CBS 2517 / CECT 1963 / NBRC 1671 / NRRL Y-8276)</name>
    <name type="common">Yeast</name>
    <name type="synonym">Kluyveromyces africanus</name>
    <dbReference type="NCBI Taxonomy" id="1071382"/>
    <lineage>
        <taxon>Eukaryota</taxon>
        <taxon>Fungi</taxon>
        <taxon>Dikarya</taxon>
        <taxon>Ascomycota</taxon>
        <taxon>Saccharomycotina</taxon>
        <taxon>Saccharomycetes</taxon>
        <taxon>Saccharomycetales</taxon>
        <taxon>Saccharomycetaceae</taxon>
        <taxon>Kazachstania</taxon>
    </lineage>
</organism>
<dbReference type="RefSeq" id="XP_003959743.1">
    <property type="nucleotide sequence ID" value="XM_003959694.1"/>
</dbReference>
<dbReference type="SUPFAM" id="SSF103506">
    <property type="entry name" value="Mitochondrial carrier"/>
    <property type="match status" value="1"/>
</dbReference>
<keyword evidence="6" id="KW-1185">Reference proteome</keyword>
<dbReference type="Proteomes" id="UP000005220">
    <property type="component" value="Chromosome 11"/>
</dbReference>
<dbReference type="HOGENOM" id="CLU_029376_0_0_1"/>
<evidence type="ECO:0000256" key="3">
    <source>
        <dbReference type="ARBA" id="ARBA00022989"/>
    </source>
</evidence>
<dbReference type="STRING" id="1071382.H2B1V8"/>
<dbReference type="InterPro" id="IPR023395">
    <property type="entry name" value="MCP_dom_sf"/>
</dbReference>
<dbReference type="Gene3D" id="1.50.40.10">
    <property type="entry name" value="Mitochondrial carrier domain"/>
    <property type="match status" value="1"/>
</dbReference>
<name>H2B1V8_KAZAF</name>
<evidence type="ECO:0000313" key="5">
    <source>
        <dbReference type="EMBL" id="CCF60608.1"/>
    </source>
</evidence>
<accession>H2B1V8</accession>
<protein>
    <recommendedName>
        <fullName evidence="7">Mitochondrial fusion and transport protein UGO1</fullName>
    </recommendedName>
</protein>
<proteinExistence type="predicted"/>
<keyword evidence="2" id="KW-0812">Transmembrane</keyword>
<keyword evidence="3" id="KW-1133">Transmembrane helix</keyword>
<keyword evidence="4" id="KW-0472">Membrane</keyword>
<comment type="subcellular location">
    <subcellularLocation>
        <location evidence="1">Membrane</location>
    </subcellularLocation>
</comment>